<dbReference type="GO" id="GO:0005886">
    <property type="term" value="C:plasma membrane"/>
    <property type="evidence" value="ECO:0007669"/>
    <property type="project" value="UniProtKB-SubCell"/>
</dbReference>
<dbReference type="RefSeq" id="WP_207862208.1">
    <property type="nucleotide sequence ID" value="NZ_JAFREP010000033.1"/>
</dbReference>
<dbReference type="Gene3D" id="3.40.50.720">
    <property type="entry name" value="NAD(P)-binding Rossmann-like Domain"/>
    <property type="match status" value="1"/>
</dbReference>
<dbReference type="GO" id="GO:1902600">
    <property type="term" value="P:proton transmembrane transport"/>
    <property type="evidence" value="ECO:0007669"/>
    <property type="project" value="InterPro"/>
</dbReference>
<feature type="transmembrane region" description="Helical" evidence="9">
    <location>
        <begin position="115"/>
        <end position="139"/>
    </location>
</feature>
<evidence type="ECO:0000256" key="5">
    <source>
        <dbReference type="ARBA" id="ARBA00022692"/>
    </source>
</evidence>
<dbReference type="InterPro" id="IPR036291">
    <property type="entry name" value="NAD(P)-bd_dom_sf"/>
</dbReference>
<feature type="transmembrane region" description="Helical" evidence="9">
    <location>
        <begin position="57"/>
        <end position="78"/>
    </location>
</feature>
<organism evidence="11 12">
    <name type="scientific">Acanthopleuribacter pedis</name>
    <dbReference type="NCBI Taxonomy" id="442870"/>
    <lineage>
        <taxon>Bacteria</taxon>
        <taxon>Pseudomonadati</taxon>
        <taxon>Acidobacteriota</taxon>
        <taxon>Holophagae</taxon>
        <taxon>Acanthopleuribacterales</taxon>
        <taxon>Acanthopleuribacteraceae</taxon>
        <taxon>Acanthopleuribacter</taxon>
    </lineage>
</organism>
<sequence>MDSHHLITTFATATALGVFFLVIAWRLKVSAIVVLLIGGILTGPEVLDIVHPKDLGHGLNALISLAVGLILFEGGLTLDVKGFRQVSKEIWGVLTYGIAVTWLTSTLLIKLVFDFPWPFCLFAASLIIVTGPTVIGPLLQRIGVKKNIHHILHWEGVLIDPIGVFIALLCYEWFVSVYLHDSAQGGMLGTYVLNLFGGSSDTISILNFALRFIVGMVLGLVGGGALYQVLKRKWVPEEYLNIFVLATAMIIFSLSDSLVTESGLLAVTVAGLLVGYKDTPELDRIIEYKVELKDLLISLLFVLLAANLELKKFINYGWELLIVVGGVMFIVRPLNIFISTYKSSLNLREKLFLSWIAPRGIVAASMASICAFHLGNLNFEEAGFLETFTYSIIAGTVIFQGFTAKFVGKALGVLEPKPKGWVIVGAHKLARLIAQFIQESGTSVVLIDTNPREVKLARREGLIAINENAMQIDPEHNPNLYGVGHFVAFTENEDLNRLLCQRWEDLLKKASIYRWVSEQADMGVVNARLLVGRVVWQSLQLRAALAQEEREELKVRRLSTNVQAYKDADNVLMCLYEGELYPYVPADAEGQGLLLTLAPVSGGLEIPSNRKWTLTSEADSLEALYSDMLSILVKEYPKLDHDRLLRELVLREEEFSSLLGHGISLPHTYSNDIDTTLVVIARVRQPISCKHSGSDISLVFMLLSPEDQPVDHLNQISQIAKFVMREETRVALLEAESDKALMQVIMHG</sequence>
<dbReference type="InterPro" id="IPR016152">
    <property type="entry name" value="PTrfase/Anion_transptr"/>
</dbReference>
<feature type="transmembrane region" description="Helical" evidence="9">
    <location>
        <begin position="351"/>
        <end position="375"/>
    </location>
</feature>
<feature type="transmembrane region" description="Helical" evidence="9">
    <location>
        <begin position="32"/>
        <end position="51"/>
    </location>
</feature>
<evidence type="ECO:0000256" key="9">
    <source>
        <dbReference type="SAM" id="Phobius"/>
    </source>
</evidence>
<dbReference type="PANTHER" id="PTHR32507">
    <property type="entry name" value="NA(+)/H(+) ANTIPORTER 1"/>
    <property type="match status" value="1"/>
</dbReference>
<keyword evidence="7" id="KW-0406">Ion transport</keyword>
<dbReference type="Pfam" id="PF00359">
    <property type="entry name" value="PTS_EIIA_2"/>
    <property type="match status" value="1"/>
</dbReference>
<evidence type="ECO:0000256" key="3">
    <source>
        <dbReference type="ARBA" id="ARBA00022449"/>
    </source>
</evidence>
<dbReference type="InterPro" id="IPR038770">
    <property type="entry name" value="Na+/solute_symporter_sf"/>
</dbReference>
<dbReference type="GO" id="GO:0015297">
    <property type="term" value="F:antiporter activity"/>
    <property type="evidence" value="ECO:0007669"/>
    <property type="project" value="UniProtKB-KW"/>
</dbReference>
<evidence type="ECO:0000256" key="7">
    <source>
        <dbReference type="ARBA" id="ARBA00023065"/>
    </source>
</evidence>
<dbReference type="Pfam" id="PF02254">
    <property type="entry name" value="TrkA_N"/>
    <property type="match status" value="1"/>
</dbReference>
<gene>
    <name evidence="11" type="ORF">J3U88_27420</name>
</gene>
<dbReference type="SUPFAM" id="SSF51735">
    <property type="entry name" value="NAD(P)-binding Rossmann-fold domains"/>
    <property type="match status" value="1"/>
</dbReference>
<evidence type="ECO:0000256" key="6">
    <source>
        <dbReference type="ARBA" id="ARBA00022989"/>
    </source>
</evidence>
<name>A0A8J7QMW6_9BACT</name>
<dbReference type="InterPro" id="IPR002178">
    <property type="entry name" value="PTS_EIIA_type-2_dom"/>
</dbReference>
<evidence type="ECO:0000259" key="10">
    <source>
        <dbReference type="PROSITE" id="PS51094"/>
    </source>
</evidence>
<dbReference type="InterPro" id="IPR006153">
    <property type="entry name" value="Cation/H_exchanger_TM"/>
</dbReference>
<dbReference type="Gene3D" id="3.40.930.10">
    <property type="entry name" value="Mannitol-specific EII, Chain A"/>
    <property type="match status" value="1"/>
</dbReference>
<evidence type="ECO:0000313" key="12">
    <source>
        <dbReference type="Proteomes" id="UP000664417"/>
    </source>
</evidence>
<dbReference type="InterPro" id="IPR003148">
    <property type="entry name" value="RCK_N"/>
</dbReference>
<proteinExistence type="predicted"/>
<feature type="transmembrane region" description="Helical" evidence="9">
    <location>
        <begin position="242"/>
        <end position="274"/>
    </location>
</feature>
<evidence type="ECO:0000256" key="8">
    <source>
        <dbReference type="ARBA" id="ARBA00023136"/>
    </source>
</evidence>
<dbReference type="SUPFAM" id="SSF55804">
    <property type="entry name" value="Phoshotransferase/anion transport protein"/>
    <property type="match status" value="1"/>
</dbReference>
<evidence type="ECO:0000313" key="11">
    <source>
        <dbReference type="EMBL" id="MBO1322235.1"/>
    </source>
</evidence>
<comment type="subcellular location">
    <subcellularLocation>
        <location evidence="1">Cell membrane</location>
        <topology evidence="1">Multi-pass membrane protein</topology>
    </subcellularLocation>
</comment>
<dbReference type="Pfam" id="PF00999">
    <property type="entry name" value="Na_H_Exchanger"/>
    <property type="match status" value="1"/>
</dbReference>
<keyword evidence="2" id="KW-0813">Transport</keyword>
<dbReference type="EMBL" id="JAFREP010000033">
    <property type="protein sequence ID" value="MBO1322235.1"/>
    <property type="molecule type" value="Genomic_DNA"/>
</dbReference>
<dbReference type="Proteomes" id="UP000664417">
    <property type="component" value="Unassembled WGS sequence"/>
</dbReference>
<comment type="caution">
    <text evidence="11">The sequence shown here is derived from an EMBL/GenBank/DDBJ whole genome shotgun (WGS) entry which is preliminary data.</text>
</comment>
<dbReference type="AlphaFoldDB" id="A0A8J7QMW6"/>
<feature type="domain" description="PTS EIIA type-2" evidence="10">
    <location>
        <begin position="605"/>
        <end position="748"/>
    </location>
</feature>
<feature type="transmembrane region" description="Helical" evidence="9">
    <location>
        <begin position="208"/>
        <end position="230"/>
    </location>
</feature>
<dbReference type="Gene3D" id="1.20.1530.20">
    <property type="match status" value="1"/>
</dbReference>
<accession>A0A8J7QMW6</accession>
<keyword evidence="4" id="KW-1003">Cell membrane</keyword>
<evidence type="ECO:0000256" key="2">
    <source>
        <dbReference type="ARBA" id="ARBA00022448"/>
    </source>
</evidence>
<keyword evidence="6 9" id="KW-1133">Transmembrane helix</keyword>
<feature type="transmembrane region" description="Helical" evidence="9">
    <location>
        <begin position="90"/>
        <end position="109"/>
    </location>
</feature>
<dbReference type="GO" id="GO:0006813">
    <property type="term" value="P:potassium ion transport"/>
    <property type="evidence" value="ECO:0007669"/>
    <property type="project" value="InterPro"/>
</dbReference>
<dbReference type="PROSITE" id="PS51094">
    <property type="entry name" value="PTS_EIIA_TYPE_2"/>
    <property type="match status" value="1"/>
</dbReference>
<keyword evidence="5 9" id="KW-0812">Transmembrane</keyword>
<protein>
    <submittedName>
        <fullName evidence="11">Cation:proton antiporter</fullName>
    </submittedName>
</protein>
<keyword evidence="8 9" id="KW-0472">Membrane</keyword>
<feature type="transmembrane region" description="Helical" evidence="9">
    <location>
        <begin position="320"/>
        <end position="339"/>
    </location>
</feature>
<keyword evidence="12" id="KW-1185">Reference proteome</keyword>
<feature type="transmembrane region" description="Helical" evidence="9">
    <location>
        <begin position="151"/>
        <end position="171"/>
    </location>
</feature>
<feature type="transmembrane region" description="Helical" evidence="9">
    <location>
        <begin position="387"/>
        <end position="407"/>
    </location>
</feature>
<feature type="transmembrane region" description="Helical" evidence="9">
    <location>
        <begin position="6"/>
        <end position="25"/>
    </location>
</feature>
<keyword evidence="3" id="KW-0050">Antiport</keyword>
<evidence type="ECO:0000256" key="4">
    <source>
        <dbReference type="ARBA" id="ARBA00022475"/>
    </source>
</evidence>
<evidence type="ECO:0000256" key="1">
    <source>
        <dbReference type="ARBA" id="ARBA00004651"/>
    </source>
</evidence>
<dbReference type="PANTHER" id="PTHR32507:SF0">
    <property type="entry name" value="NA(+)_H(+) ANTIPORTER 2-RELATED"/>
    <property type="match status" value="1"/>
</dbReference>
<reference evidence="11" key="1">
    <citation type="submission" date="2021-03" db="EMBL/GenBank/DDBJ databases">
        <authorList>
            <person name="Wang G."/>
        </authorList>
    </citation>
    <scope>NUCLEOTIDE SEQUENCE</scope>
    <source>
        <strain evidence="11">KCTC 12899</strain>
    </source>
</reference>